<dbReference type="InterPro" id="IPR050570">
    <property type="entry name" value="Cell_wall_metabolism_enzyme"/>
</dbReference>
<dbReference type="PANTHER" id="PTHR21666">
    <property type="entry name" value="PEPTIDASE-RELATED"/>
    <property type="match status" value="1"/>
</dbReference>
<sequence length="345" mass="36052">MQWTKQVNKSWLISLLLIGCSTTEHAPVVDRAPVAKKPVTTTPSKASTSATAGSDWRPNTHTVKKGDTLYSIGLEYGFYYKDIAQLNNIQPPAYTIHIGQQLKLPARAADANTATASPIPGQPASMADGDVIITPLNLDGGSPTTVTSPAESSMPAPGQPLLVVEPKGLRQPYSEAALNAPVPAPQPQVVAAPVPAATNTTTPVATPAAPAAATSATNSVEGIQWAWPTNGKVTAGFNDSASTKGLDISGTMGQAVNAAAPGKVIYSGSDLRGYGKLVIIKHDNTFLSVYAHNSKVLVKEGQQVTRGQKIAEMGDSDTDKTKLHFEIRRQGKSVDPAKYLPASPG</sequence>
<evidence type="ECO:0000259" key="4">
    <source>
        <dbReference type="PROSITE" id="PS51782"/>
    </source>
</evidence>
<dbReference type="SUPFAM" id="SSF51261">
    <property type="entry name" value="Duplicated hybrid motif"/>
    <property type="match status" value="1"/>
</dbReference>
<dbReference type="EMBL" id="JBIWXY010000001">
    <property type="protein sequence ID" value="MFJ5445565.1"/>
    <property type="molecule type" value="Genomic_DNA"/>
</dbReference>
<evidence type="ECO:0000313" key="5">
    <source>
        <dbReference type="EMBL" id="MFJ5445565.1"/>
    </source>
</evidence>
<dbReference type="RefSeq" id="WP_400880055.1">
    <property type="nucleotide sequence ID" value="NZ_JBIWXY010000001.1"/>
</dbReference>
<comment type="caution">
    <text evidence="5">The sequence shown here is derived from an EMBL/GenBank/DDBJ whole genome shotgun (WGS) entry which is preliminary data.</text>
</comment>
<dbReference type="Gene3D" id="2.70.70.10">
    <property type="entry name" value="Glucose Permease (Domain IIA)"/>
    <property type="match status" value="1"/>
</dbReference>
<comment type="similarity">
    <text evidence="1">Belongs to the E.coli NlpD/Haemophilus LppB family.</text>
</comment>
<evidence type="ECO:0000313" key="6">
    <source>
        <dbReference type="Proteomes" id="UP001617669"/>
    </source>
</evidence>
<name>A0ABW8GNR4_9PROT</name>
<feature type="region of interest" description="Disordered" evidence="2">
    <location>
        <begin position="113"/>
        <end position="160"/>
    </location>
</feature>
<dbReference type="Gene3D" id="3.10.350.10">
    <property type="entry name" value="LysM domain"/>
    <property type="match status" value="1"/>
</dbReference>
<dbReference type="InterPro" id="IPR018392">
    <property type="entry name" value="LysM"/>
</dbReference>
<dbReference type="SUPFAM" id="SSF54106">
    <property type="entry name" value="LysM domain"/>
    <property type="match status" value="1"/>
</dbReference>
<dbReference type="CDD" id="cd12797">
    <property type="entry name" value="M23_peptidase"/>
    <property type="match status" value="1"/>
</dbReference>
<dbReference type="InterPro" id="IPR036779">
    <property type="entry name" value="LysM_dom_sf"/>
</dbReference>
<feature type="domain" description="LysM" evidence="4">
    <location>
        <begin position="59"/>
        <end position="104"/>
    </location>
</feature>
<dbReference type="InterPro" id="IPR011055">
    <property type="entry name" value="Dup_hybrid_motif"/>
</dbReference>
<feature type="signal peptide" evidence="3">
    <location>
        <begin position="1"/>
        <end position="26"/>
    </location>
</feature>
<protein>
    <submittedName>
        <fullName evidence="5">Peptidoglycan DD-metalloendopeptidase family protein</fullName>
    </submittedName>
</protein>
<dbReference type="Pfam" id="PF01551">
    <property type="entry name" value="Peptidase_M23"/>
    <property type="match status" value="1"/>
</dbReference>
<evidence type="ECO:0000256" key="1">
    <source>
        <dbReference type="ARBA" id="ARBA00038420"/>
    </source>
</evidence>
<evidence type="ECO:0000256" key="2">
    <source>
        <dbReference type="SAM" id="MobiDB-lite"/>
    </source>
</evidence>
<dbReference type="Proteomes" id="UP001617669">
    <property type="component" value="Unassembled WGS sequence"/>
</dbReference>
<organism evidence="5 6">
    <name type="scientific">Methylobacillus methanolivorans</name>
    <dbReference type="NCBI Taxonomy" id="1848927"/>
    <lineage>
        <taxon>Bacteria</taxon>
        <taxon>Pseudomonadati</taxon>
        <taxon>Pseudomonadota</taxon>
        <taxon>Betaproteobacteria</taxon>
        <taxon>Nitrosomonadales</taxon>
        <taxon>Methylophilaceae</taxon>
        <taxon>Methylobacillus</taxon>
    </lineage>
</organism>
<reference evidence="5 6" key="1">
    <citation type="submission" date="2024-11" db="EMBL/GenBank/DDBJ databases">
        <authorList>
            <person name="Kaparullina E.N."/>
            <person name="Delegan Y.A."/>
            <person name="Doronina N.V."/>
        </authorList>
    </citation>
    <scope>NUCLEOTIDE SEQUENCE [LARGE SCALE GENOMIC DNA]</scope>
    <source>
        <strain evidence="5 6">7sh_L</strain>
    </source>
</reference>
<evidence type="ECO:0000256" key="3">
    <source>
        <dbReference type="SAM" id="SignalP"/>
    </source>
</evidence>
<dbReference type="CDD" id="cd00118">
    <property type="entry name" value="LysM"/>
    <property type="match status" value="1"/>
</dbReference>
<keyword evidence="6" id="KW-1185">Reference proteome</keyword>
<proteinExistence type="inferred from homology"/>
<dbReference type="InterPro" id="IPR016047">
    <property type="entry name" value="M23ase_b-sheet_dom"/>
</dbReference>
<dbReference type="Pfam" id="PF01476">
    <property type="entry name" value="LysM"/>
    <property type="match status" value="1"/>
</dbReference>
<dbReference type="SMART" id="SM00257">
    <property type="entry name" value="LysM"/>
    <property type="match status" value="1"/>
</dbReference>
<dbReference type="PROSITE" id="PS51782">
    <property type="entry name" value="LYSM"/>
    <property type="match status" value="1"/>
</dbReference>
<keyword evidence="3" id="KW-0732">Signal</keyword>
<gene>
    <name evidence="5" type="ORF">ACIKP9_04935</name>
</gene>
<accession>A0ABW8GNR4</accession>
<feature type="compositionally biased region" description="Low complexity" evidence="2">
    <location>
        <begin position="37"/>
        <end position="52"/>
    </location>
</feature>
<feature type="region of interest" description="Disordered" evidence="2">
    <location>
        <begin position="37"/>
        <end position="59"/>
    </location>
</feature>
<feature type="compositionally biased region" description="Polar residues" evidence="2">
    <location>
        <begin position="142"/>
        <end position="151"/>
    </location>
</feature>
<feature type="chain" id="PRO_5045577681" evidence="3">
    <location>
        <begin position="27"/>
        <end position="345"/>
    </location>
</feature>
<dbReference type="PROSITE" id="PS51257">
    <property type="entry name" value="PROKAR_LIPOPROTEIN"/>
    <property type="match status" value="1"/>
</dbReference>
<dbReference type="PANTHER" id="PTHR21666:SF263">
    <property type="entry name" value="MUREIN HYDROLASE ACTIVATOR NLPD"/>
    <property type="match status" value="1"/>
</dbReference>